<evidence type="ECO:0000256" key="6">
    <source>
        <dbReference type="ARBA" id="ARBA00023002"/>
    </source>
</evidence>
<protein>
    <recommendedName>
        <fullName evidence="3">alcohol dehydrogenase</fullName>
        <ecNumber evidence="3">1.1.1.1</ecNumber>
    </recommendedName>
</protein>
<feature type="domain" description="Enoyl reductase (ER)" evidence="10">
    <location>
        <begin position="9"/>
        <end position="339"/>
    </location>
</feature>
<evidence type="ECO:0000313" key="12">
    <source>
        <dbReference type="Proteomes" id="UP001589788"/>
    </source>
</evidence>
<dbReference type="Proteomes" id="UP001589788">
    <property type="component" value="Unassembled WGS sequence"/>
</dbReference>
<comment type="caution">
    <text evidence="11">The sequence shown here is derived from an EMBL/GenBank/DDBJ whole genome shotgun (WGS) entry which is preliminary data.</text>
</comment>
<comment type="catalytic activity">
    <reaction evidence="7">
        <text>a secondary alcohol + NAD(+) = a ketone + NADH + H(+)</text>
        <dbReference type="Rhea" id="RHEA:10740"/>
        <dbReference type="ChEBI" id="CHEBI:15378"/>
        <dbReference type="ChEBI" id="CHEBI:17087"/>
        <dbReference type="ChEBI" id="CHEBI:35681"/>
        <dbReference type="ChEBI" id="CHEBI:57540"/>
        <dbReference type="ChEBI" id="CHEBI:57945"/>
        <dbReference type="EC" id="1.1.1.1"/>
    </reaction>
</comment>
<proteinExistence type="inferred from homology"/>
<evidence type="ECO:0000256" key="5">
    <source>
        <dbReference type="ARBA" id="ARBA00022833"/>
    </source>
</evidence>
<dbReference type="Gene3D" id="3.90.180.10">
    <property type="entry name" value="Medium-chain alcohol dehydrogenases, catalytic domain"/>
    <property type="match status" value="1"/>
</dbReference>
<comment type="similarity">
    <text evidence="2 9">Belongs to the zinc-containing alcohol dehydrogenase family.</text>
</comment>
<dbReference type="PANTHER" id="PTHR42940">
    <property type="entry name" value="ALCOHOL DEHYDROGENASE 1-RELATED"/>
    <property type="match status" value="1"/>
</dbReference>
<keyword evidence="4 9" id="KW-0479">Metal-binding</keyword>
<dbReference type="PANTHER" id="PTHR42940:SF8">
    <property type="entry name" value="VACUOLAR PROTEIN SORTING-ASSOCIATED PROTEIN 11"/>
    <property type="match status" value="1"/>
</dbReference>
<dbReference type="Pfam" id="PF08240">
    <property type="entry name" value="ADH_N"/>
    <property type="match status" value="1"/>
</dbReference>
<keyword evidence="12" id="KW-1185">Reference proteome</keyword>
<keyword evidence="5 9" id="KW-0862">Zinc</keyword>
<evidence type="ECO:0000256" key="2">
    <source>
        <dbReference type="ARBA" id="ARBA00008072"/>
    </source>
</evidence>
<dbReference type="EC" id="1.1.1.1" evidence="3"/>
<evidence type="ECO:0000256" key="7">
    <source>
        <dbReference type="ARBA" id="ARBA00049164"/>
    </source>
</evidence>
<dbReference type="RefSeq" id="WP_377789442.1">
    <property type="nucleotide sequence ID" value="NZ_JBHLYQ010000066.1"/>
</dbReference>
<dbReference type="EMBL" id="JBHLYQ010000066">
    <property type="protein sequence ID" value="MFC0082039.1"/>
    <property type="molecule type" value="Genomic_DNA"/>
</dbReference>
<evidence type="ECO:0000256" key="3">
    <source>
        <dbReference type="ARBA" id="ARBA00013190"/>
    </source>
</evidence>
<accession>A0ABV6C2W9</accession>
<name>A0ABV6C2W9_9ACTN</name>
<dbReference type="SUPFAM" id="SSF51735">
    <property type="entry name" value="NAD(P)-binding Rossmann-fold domains"/>
    <property type="match status" value="1"/>
</dbReference>
<comment type="cofactor">
    <cofactor evidence="1 9">
        <name>Zn(2+)</name>
        <dbReference type="ChEBI" id="CHEBI:29105"/>
    </cofactor>
</comment>
<dbReference type="Gene3D" id="3.40.50.720">
    <property type="entry name" value="NAD(P)-binding Rossmann-like Domain"/>
    <property type="match status" value="1"/>
</dbReference>
<dbReference type="PROSITE" id="PS00059">
    <property type="entry name" value="ADH_ZINC"/>
    <property type="match status" value="1"/>
</dbReference>
<keyword evidence="6" id="KW-0560">Oxidoreductase</keyword>
<dbReference type="InterPro" id="IPR013154">
    <property type="entry name" value="ADH-like_N"/>
</dbReference>
<dbReference type="SUPFAM" id="SSF50129">
    <property type="entry name" value="GroES-like"/>
    <property type="match status" value="1"/>
</dbReference>
<comment type="catalytic activity">
    <reaction evidence="8">
        <text>a primary alcohol + NAD(+) = an aldehyde + NADH + H(+)</text>
        <dbReference type="Rhea" id="RHEA:10736"/>
        <dbReference type="ChEBI" id="CHEBI:15378"/>
        <dbReference type="ChEBI" id="CHEBI:15734"/>
        <dbReference type="ChEBI" id="CHEBI:17478"/>
        <dbReference type="ChEBI" id="CHEBI:57540"/>
        <dbReference type="ChEBI" id="CHEBI:57945"/>
        <dbReference type="EC" id="1.1.1.1"/>
    </reaction>
</comment>
<dbReference type="InterPro" id="IPR013149">
    <property type="entry name" value="ADH-like_C"/>
</dbReference>
<gene>
    <name evidence="11" type="ORF">ACFFRE_07745</name>
</gene>
<dbReference type="InterPro" id="IPR011032">
    <property type="entry name" value="GroES-like_sf"/>
</dbReference>
<evidence type="ECO:0000256" key="9">
    <source>
        <dbReference type="RuleBase" id="RU361277"/>
    </source>
</evidence>
<evidence type="ECO:0000313" key="11">
    <source>
        <dbReference type="EMBL" id="MFC0082039.1"/>
    </source>
</evidence>
<evidence type="ECO:0000256" key="1">
    <source>
        <dbReference type="ARBA" id="ARBA00001947"/>
    </source>
</evidence>
<dbReference type="Pfam" id="PF00107">
    <property type="entry name" value="ADH_zinc_N"/>
    <property type="match status" value="1"/>
</dbReference>
<dbReference type="SMART" id="SM00829">
    <property type="entry name" value="PKS_ER"/>
    <property type="match status" value="1"/>
</dbReference>
<dbReference type="InterPro" id="IPR002328">
    <property type="entry name" value="ADH_Zn_CS"/>
</dbReference>
<dbReference type="InterPro" id="IPR036291">
    <property type="entry name" value="NAD(P)-bd_dom_sf"/>
</dbReference>
<evidence type="ECO:0000259" key="10">
    <source>
        <dbReference type="SMART" id="SM00829"/>
    </source>
</evidence>
<sequence length="348" mass="35834">MVQAVQARGFAEPTTLVELPDPEPGPGEVLVDVLACAVGLTTRNMLRGDLGDDPRLLPLVPGHELVGTVSGVGPGVTSRWLGQRVTAHFYLFCGLCLRCLAGEEPLCEALEGMLGVHRPGALAEKVCLPARNLVALPEHLDPVGATVVPDALVTPVHVRQRAGIGPGDRVAVLGAGGGVGVHMVQVARLAGASVVGLDVVPAKLSALEDRLGIPALDASDLERVRLPGRWREGADVVVDLVGSPATLAWATRHLAPGGRLALLTTFPGITGSFAPRDLVLRQLAVVGSRHASRAELHAAARLLADGLVDPVVGATGGLPEAGDLLERVVSGAVLGRAAVVVRPVEDQA</sequence>
<dbReference type="InterPro" id="IPR020843">
    <property type="entry name" value="ER"/>
</dbReference>
<reference evidence="11 12" key="1">
    <citation type="submission" date="2024-09" db="EMBL/GenBank/DDBJ databases">
        <authorList>
            <person name="Sun Q."/>
            <person name="Mori K."/>
        </authorList>
    </citation>
    <scope>NUCLEOTIDE SEQUENCE [LARGE SCALE GENOMIC DNA]</scope>
    <source>
        <strain evidence="11 12">JCM 15389</strain>
    </source>
</reference>
<evidence type="ECO:0000256" key="4">
    <source>
        <dbReference type="ARBA" id="ARBA00022723"/>
    </source>
</evidence>
<organism evidence="11 12">
    <name type="scientific">Aciditerrimonas ferrireducens</name>
    <dbReference type="NCBI Taxonomy" id="667306"/>
    <lineage>
        <taxon>Bacteria</taxon>
        <taxon>Bacillati</taxon>
        <taxon>Actinomycetota</taxon>
        <taxon>Acidimicrobiia</taxon>
        <taxon>Acidimicrobiales</taxon>
        <taxon>Acidimicrobiaceae</taxon>
        <taxon>Aciditerrimonas</taxon>
    </lineage>
</organism>
<evidence type="ECO:0000256" key="8">
    <source>
        <dbReference type="ARBA" id="ARBA00049243"/>
    </source>
</evidence>